<evidence type="ECO:0000313" key="2">
    <source>
        <dbReference type="Proteomes" id="UP000646579"/>
    </source>
</evidence>
<organism evidence="1 2">
    <name type="scientific">Devosia pacifica</name>
    <dbReference type="NCBI Taxonomy" id="1335967"/>
    <lineage>
        <taxon>Bacteria</taxon>
        <taxon>Pseudomonadati</taxon>
        <taxon>Pseudomonadota</taxon>
        <taxon>Alphaproteobacteria</taxon>
        <taxon>Hyphomicrobiales</taxon>
        <taxon>Devosiaceae</taxon>
        <taxon>Devosia</taxon>
    </lineage>
</organism>
<name>A0A918S2K6_9HYPH</name>
<dbReference type="RefSeq" id="WP_189424892.1">
    <property type="nucleotide sequence ID" value="NZ_BMZE01000002.1"/>
</dbReference>
<dbReference type="AlphaFoldDB" id="A0A918S2K6"/>
<proteinExistence type="predicted"/>
<evidence type="ECO:0000313" key="1">
    <source>
        <dbReference type="EMBL" id="GHA20818.1"/>
    </source>
</evidence>
<sequence length="105" mass="12035">MHVSADPSSFVLTYIVLDASWTHERLANRVVGRVHVVLEENRNGEKQEHRLTVRSWTDRRDEMSEADIELALINRASDIVARIVRRLENSQGVEAAPVPRDFSED</sequence>
<gene>
    <name evidence="1" type="ORF">GCM10007989_14950</name>
</gene>
<dbReference type="Proteomes" id="UP000646579">
    <property type="component" value="Unassembled WGS sequence"/>
</dbReference>
<reference evidence="1" key="2">
    <citation type="submission" date="2020-09" db="EMBL/GenBank/DDBJ databases">
        <authorList>
            <person name="Sun Q."/>
            <person name="Kim S."/>
        </authorList>
    </citation>
    <scope>NUCLEOTIDE SEQUENCE</scope>
    <source>
        <strain evidence="1">KCTC 32437</strain>
    </source>
</reference>
<protein>
    <submittedName>
        <fullName evidence="1">Uncharacterized protein</fullName>
    </submittedName>
</protein>
<accession>A0A918S2K6</accession>
<keyword evidence="2" id="KW-1185">Reference proteome</keyword>
<comment type="caution">
    <text evidence="1">The sequence shown here is derived from an EMBL/GenBank/DDBJ whole genome shotgun (WGS) entry which is preliminary data.</text>
</comment>
<dbReference type="EMBL" id="BMZE01000002">
    <property type="protein sequence ID" value="GHA20818.1"/>
    <property type="molecule type" value="Genomic_DNA"/>
</dbReference>
<reference evidence="1" key="1">
    <citation type="journal article" date="2014" name="Int. J. Syst. Evol. Microbiol.">
        <title>Complete genome sequence of Corynebacterium casei LMG S-19264T (=DSM 44701T), isolated from a smear-ripened cheese.</title>
        <authorList>
            <consortium name="US DOE Joint Genome Institute (JGI-PGF)"/>
            <person name="Walter F."/>
            <person name="Albersmeier A."/>
            <person name="Kalinowski J."/>
            <person name="Ruckert C."/>
        </authorList>
    </citation>
    <scope>NUCLEOTIDE SEQUENCE</scope>
    <source>
        <strain evidence="1">KCTC 32437</strain>
    </source>
</reference>